<keyword evidence="6 8" id="KW-0472">Membrane</keyword>
<dbReference type="PANTHER" id="PTHR23303">
    <property type="entry name" value="CARBOXYPEPTIDASE REGULATORY REGION-CONTAINING"/>
    <property type="match status" value="1"/>
</dbReference>
<dbReference type="SMART" id="SM00832">
    <property type="entry name" value="C8"/>
    <property type="match status" value="1"/>
</dbReference>
<feature type="transmembrane region" description="Helical" evidence="8">
    <location>
        <begin position="24"/>
        <end position="50"/>
    </location>
</feature>
<comment type="subcellular location">
    <subcellularLocation>
        <location evidence="1">Endoplasmic reticulum membrane</location>
        <topology evidence="1">Single-pass type I membrane protein</topology>
    </subcellularLocation>
</comment>
<dbReference type="Pfam" id="PF23141">
    <property type="entry name" value="Ig_NOMO"/>
    <property type="match status" value="1"/>
</dbReference>
<dbReference type="Pfam" id="PF08742">
    <property type="entry name" value="C8"/>
    <property type="match status" value="1"/>
</dbReference>
<dbReference type="STRING" id="7739.C3ZWE0"/>
<evidence type="ECO:0000256" key="3">
    <source>
        <dbReference type="ARBA" id="ARBA00022729"/>
    </source>
</evidence>
<keyword evidence="5 8" id="KW-1133">Transmembrane helix</keyword>
<dbReference type="Gene3D" id="2.60.40.1120">
    <property type="entry name" value="Carboxypeptidase-like, regulatory domain"/>
    <property type="match status" value="1"/>
</dbReference>
<accession>C3ZWE0</accession>
<dbReference type="Pfam" id="PF23193">
    <property type="entry name" value="NOMO_3rd"/>
    <property type="match status" value="1"/>
</dbReference>
<dbReference type="GO" id="GO:0030246">
    <property type="term" value="F:carbohydrate binding"/>
    <property type="evidence" value="ECO:0007669"/>
    <property type="project" value="InterPro"/>
</dbReference>
<evidence type="ECO:0000256" key="5">
    <source>
        <dbReference type="ARBA" id="ARBA00022989"/>
    </source>
</evidence>
<sequence>MSGTFRGVADCLRLSLRSKKVRQWSVLGAMVISKVPTTLAVVCILLHLLLSQIRCLASAHDVVGCGGFVKSDVEINYSLIEIKLYTPQGSLKYQTDCAPNNGYFMIPLYEHGDFSLHIEPPAGWNFEPTQVQLHIDGKTDQCSMGKDINFKFAGFSIFGKVVSAGRNDGPEGVSVNLQLEDSDDPAEVLQTAVTTQGGRYSFSRILPGKYEVSGEHPDWTLERKSVHVAVEKDNMNVGEDLRIIGYDVRGLVQSEGQGMAGITLILHSGTADTKLVNGCNKGSPKGYSGETVRLPVLCWVESDQQGKFVFPTLPSGQYKLVPFYGSSQFDVSPSQLDVTVDHGSVQLGVAFNINGFSVWGRVVQEAEGAGIYDVTIAVNGKDVLKTDGDGIYQLENMKTGVYSLLAKKEHYVFSPLEVKVTPRTIQFQDIVASQFAVCGRVEVVALPDGFNRDRSWALELESTTTGSVKKAATKQDGSFCFMAPPGSYTLTVMLSAADQKAGLQLSPPSHSVTVTSQPQMDILFTQFQAVVSGSVQCIESCSSVTLSLQRADQGGSLVHTQPEPSDGKTVSFSFKNVLPGKYSVTVHQEQWCWKEASLTVDIANSDIQGLVFLQTGVYHLTPKSCHQFESEVYTYNTSNPVVLTLTADHHLVTGTVVTPDKSGDLLVTISTVPDGGSVQVTPEQILPPPPDKDTESSEKSSEDKDGKSEGKKGKDKKKPKETPDPPAEYQGPYTYEFSYWATSGEQIILKPTADQLLFTPGSTKLTVTGDSCPAGKVSFTGERGMFVTGSVHPAQAGVHITVSLKSGKGSSKDVTTQTNAAGEYRVGPFWSGTEYEVHAHLDGYVLKALPDNPHSFAASKLGQISVQVLNEEGSPLPGVLLSLSGGDYRNNNLTNQDGAFVFYNLGPKEYFFRAMMKEYKFNPTSQMIKLEEGSSINVKVVGTRVSFSCYGHLTSLNGEAEPGLTVRAQGVGNCSSAVEETTTDSEGGFRLRGLQPFCEYHVGLLSSAAGGQTGIPPFKVIQVTDGDAQGVQIIVLHSLNHFDLSGNVVTAENYLNTLKVVLYQEDNMDLPVHTVTLGTSSFFDFPPLVSNEQRYVLSLESTLSRGAYDYTTPSVAFTANGPFKHITLEFTPIQKANNIDVTDGSYLSLPVTLLLLLAGYHYDKVQLVNNQSAYTPIIIECFRIVGVVCVPTCLEGYQFAGPCPASFKCVDGKWSPAGGFPDCVPTASAVTASGSPVNTGIQTRAVIPPDQEGHCAAWGQHNFRTFDGSVYQFKGACRYVLASDIFADTFNIHVCNDRHCQPGEPCSRSINIYMGDVEMELRQSEDGPMVYCDGNLLTIPTTAFGALIEKTSHFIIVRSGLGFKLWWDGQEAVFLTVSESLLGKTGGLCGKFNRDPTDDFTTLHGRLVSDAATFANSWKMESLSAPCPNAPTDTYCTFDTTETYQVAVNAINLCSCLLETPCKAVVDPTPYFEACKEDVCFCSTQRQGCECSSLEAYFRECSRFNVHHSWRSPGRCRKIALFFNNVES</sequence>
<dbReference type="InterPro" id="IPR014853">
    <property type="entry name" value="VWF/SSPO/ZAN-like_Cys-rich_dom"/>
</dbReference>
<dbReference type="InterPro" id="IPR056191">
    <property type="entry name" value="NOMO_12th"/>
</dbReference>
<protein>
    <recommendedName>
        <fullName evidence="9">VWFD domain-containing protein</fullName>
    </recommendedName>
</protein>
<dbReference type="InterPro" id="IPR055074">
    <property type="entry name" value="NOMO1-3_2nd"/>
</dbReference>
<dbReference type="InParanoid" id="C3ZWE0"/>
<gene>
    <name evidence="10" type="ORF">BRAFLDRAFT_129986</name>
</gene>
<dbReference type="Pfam" id="PF23194">
    <property type="entry name" value="NOMO_5th"/>
    <property type="match status" value="1"/>
</dbReference>
<dbReference type="InterPro" id="IPR055073">
    <property type="entry name" value="NOMO1-like_9th"/>
</dbReference>
<evidence type="ECO:0000256" key="7">
    <source>
        <dbReference type="SAM" id="MobiDB-lite"/>
    </source>
</evidence>
<name>C3ZWE0_BRAFL</name>
<dbReference type="Pfam" id="PF23192">
    <property type="entry name" value="NOMO_12th"/>
    <property type="match status" value="1"/>
</dbReference>
<evidence type="ECO:0000256" key="2">
    <source>
        <dbReference type="ARBA" id="ARBA00022692"/>
    </source>
</evidence>
<dbReference type="PANTHER" id="PTHR23303:SF14">
    <property type="entry name" value="BOS COMPLEX SUBUNIT NOMO1-RELATED"/>
    <property type="match status" value="1"/>
</dbReference>
<dbReference type="eggNOG" id="KOG1948">
    <property type="taxonomic scope" value="Eukaryota"/>
</dbReference>
<evidence type="ECO:0000256" key="1">
    <source>
        <dbReference type="ARBA" id="ARBA00004115"/>
    </source>
</evidence>
<dbReference type="eggNOG" id="KOG1216">
    <property type="taxonomic scope" value="Eukaryota"/>
</dbReference>
<feature type="region of interest" description="Disordered" evidence="7">
    <location>
        <begin position="672"/>
        <end position="732"/>
    </location>
</feature>
<dbReference type="InterPro" id="IPR056190">
    <property type="entry name" value="NOMO_5th"/>
</dbReference>
<evidence type="ECO:0000256" key="4">
    <source>
        <dbReference type="ARBA" id="ARBA00022824"/>
    </source>
</evidence>
<evidence type="ECO:0000313" key="10">
    <source>
        <dbReference type="EMBL" id="EEN43142.1"/>
    </source>
</evidence>
<feature type="compositionally biased region" description="Basic and acidic residues" evidence="7">
    <location>
        <begin position="690"/>
        <end position="723"/>
    </location>
</feature>
<evidence type="ECO:0000256" key="8">
    <source>
        <dbReference type="SAM" id="Phobius"/>
    </source>
</evidence>
<dbReference type="SMART" id="SM00216">
    <property type="entry name" value="VWD"/>
    <property type="match status" value="1"/>
</dbReference>
<reference evidence="10" key="1">
    <citation type="journal article" date="2008" name="Nature">
        <title>The amphioxus genome and the evolution of the chordate karyotype.</title>
        <authorList>
            <consortium name="US DOE Joint Genome Institute (JGI-PGF)"/>
            <person name="Putnam N.H."/>
            <person name="Butts T."/>
            <person name="Ferrier D.E.K."/>
            <person name="Furlong R.F."/>
            <person name="Hellsten U."/>
            <person name="Kawashima T."/>
            <person name="Robinson-Rechavi M."/>
            <person name="Shoguchi E."/>
            <person name="Terry A."/>
            <person name="Yu J.-K."/>
            <person name="Benito-Gutierrez E.L."/>
            <person name="Dubchak I."/>
            <person name="Garcia-Fernandez J."/>
            <person name="Gibson-Brown J.J."/>
            <person name="Grigoriev I.V."/>
            <person name="Horton A.C."/>
            <person name="de Jong P.J."/>
            <person name="Jurka J."/>
            <person name="Kapitonov V.V."/>
            <person name="Kohara Y."/>
            <person name="Kuroki Y."/>
            <person name="Lindquist E."/>
            <person name="Lucas S."/>
            <person name="Osoegawa K."/>
            <person name="Pennacchio L.A."/>
            <person name="Salamov A.A."/>
            <person name="Satou Y."/>
            <person name="Sauka-Spengler T."/>
            <person name="Schmutz J."/>
            <person name="Shin-I T."/>
            <person name="Toyoda A."/>
            <person name="Bronner-Fraser M."/>
            <person name="Fujiyama A."/>
            <person name="Holland L.Z."/>
            <person name="Holland P.W.H."/>
            <person name="Satoh N."/>
            <person name="Rokhsar D.S."/>
        </authorList>
    </citation>
    <scope>NUCLEOTIDE SEQUENCE [LARGE SCALE GENOMIC DNA]</scope>
    <source>
        <strain evidence="10">S238N-H82</strain>
        <tissue evidence="10">Testes</tissue>
    </source>
</reference>
<keyword evidence="4" id="KW-0256">Endoplasmic reticulum</keyword>
<dbReference type="InterPro" id="IPR051417">
    <property type="entry name" value="SDr/BOS_complex"/>
</dbReference>
<feature type="domain" description="VWFD" evidence="9">
    <location>
        <begin position="1253"/>
        <end position="1428"/>
    </location>
</feature>
<keyword evidence="2 8" id="KW-0812">Transmembrane</keyword>
<keyword evidence="3" id="KW-0732">Signal</keyword>
<evidence type="ECO:0000259" key="9">
    <source>
        <dbReference type="PROSITE" id="PS51233"/>
    </source>
</evidence>
<proteinExistence type="predicted"/>
<dbReference type="SUPFAM" id="SSF49452">
    <property type="entry name" value="Starch-binding domain-like"/>
    <property type="match status" value="3"/>
</dbReference>
<dbReference type="InterPro" id="IPR056319">
    <property type="entry name" value="NOMO_7th"/>
</dbReference>
<dbReference type="Pfam" id="PF00094">
    <property type="entry name" value="VWD"/>
    <property type="match status" value="1"/>
</dbReference>
<dbReference type="GO" id="GO:0005789">
    <property type="term" value="C:endoplasmic reticulum membrane"/>
    <property type="evidence" value="ECO:0007669"/>
    <property type="project" value="UniProtKB-SubCell"/>
</dbReference>
<dbReference type="Pfam" id="PF22902">
    <property type="entry name" value="NOMO1-like_9th"/>
    <property type="match status" value="1"/>
</dbReference>
<dbReference type="InterPro" id="IPR001846">
    <property type="entry name" value="VWF_type-D"/>
</dbReference>
<dbReference type="Pfam" id="PF22904">
    <property type="entry name" value="NOMO1-like_2nd"/>
    <property type="match status" value="2"/>
</dbReference>
<organism>
    <name type="scientific">Branchiostoma floridae</name>
    <name type="common">Florida lancelet</name>
    <name type="synonym">Amphioxus</name>
    <dbReference type="NCBI Taxonomy" id="7739"/>
    <lineage>
        <taxon>Eukaryota</taxon>
        <taxon>Metazoa</taxon>
        <taxon>Chordata</taxon>
        <taxon>Cephalochordata</taxon>
        <taxon>Leptocardii</taxon>
        <taxon>Amphioxiformes</taxon>
        <taxon>Branchiostomatidae</taxon>
        <taxon>Branchiostoma</taxon>
    </lineage>
</organism>
<evidence type="ECO:0000256" key="6">
    <source>
        <dbReference type="ARBA" id="ARBA00023136"/>
    </source>
</evidence>
<dbReference type="Pfam" id="PF22898">
    <property type="entry name" value="NOMO1-like_1st"/>
    <property type="match status" value="1"/>
</dbReference>
<dbReference type="InterPro" id="IPR055075">
    <property type="entry name" value="NOMO-like_N"/>
</dbReference>
<dbReference type="InterPro" id="IPR013783">
    <property type="entry name" value="Ig-like_fold"/>
</dbReference>
<dbReference type="Gene3D" id="2.60.40.10">
    <property type="entry name" value="Immunoglobulins"/>
    <property type="match status" value="1"/>
</dbReference>
<dbReference type="InterPro" id="IPR013784">
    <property type="entry name" value="Carb-bd-like_fold"/>
</dbReference>
<dbReference type="PROSITE" id="PS51233">
    <property type="entry name" value="VWFD"/>
    <property type="match status" value="1"/>
</dbReference>
<dbReference type="InterPro" id="IPR056189">
    <property type="entry name" value="NOMO_3rd"/>
</dbReference>
<dbReference type="EMBL" id="GG666698">
    <property type="protein sequence ID" value="EEN43142.1"/>
    <property type="molecule type" value="Genomic_DNA"/>
</dbReference>